<evidence type="ECO:0000313" key="1">
    <source>
        <dbReference type="EMBL" id="GBM11780.1"/>
    </source>
</evidence>
<proteinExistence type="predicted"/>
<sequence>MFASPHYLIRWSRIAEQSGKKGFPSVDSIRRPFLPLGIPKGRTEDSMNSAHAFNPLRGAAAVFFSCPCPQSWLSTLIIYRHMYGKASGGGTNKKTRVK</sequence>
<dbReference type="Proteomes" id="UP000499080">
    <property type="component" value="Unassembled WGS sequence"/>
</dbReference>
<gene>
    <name evidence="1" type="ORF">AVEN_22913_1</name>
</gene>
<accession>A0A4Y2D4W1</accession>
<evidence type="ECO:0000313" key="2">
    <source>
        <dbReference type="Proteomes" id="UP000499080"/>
    </source>
</evidence>
<keyword evidence="2" id="KW-1185">Reference proteome</keyword>
<comment type="caution">
    <text evidence="1">The sequence shown here is derived from an EMBL/GenBank/DDBJ whole genome shotgun (WGS) entry which is preliminary data.</text>
</comment>
<dbReference type="AlphaFoldDB" id="A0A4Y2D4W1"/>
<name>A0A4Y2D4W1_ARAVE</name>
<dbReference type="EMBL" id="BGPR01000304">
    <property type="protein sequence ID" value="GBM11780.1"/>
    <property type="molecule type" value="Genomic_DNA"/>
</dbReference>
<protein>
    <submittedName>
        <fullName evidence="1">Uncharacterized protein</fullName>
    </submittedName>
</protein>
<organism evidence="1 2">
    <name type="scientific">Araneus ventricosus</name>
    <name type="common">Orbweaver spider</name>
    <name type="synonym">Epeira ventricosa</name>
    <dbReference type="NCBI Taxonomy" id="182803"/>
    <lineage>
        <taxon>Eukaryota</taxon>
        <taxon>Metazoa</taxon>
        <taxon>Ecdysozoa</taxon>
        <taxon>Arthropoda</taxon>
        <taxon>Chelicerata</taxon>
        <taxon>Arachnida</taxon>
        <taxon>Araneae</taxon>
        <taxon>Araneomorphae</taxon>
        <taxon>Entelegynae</taxon>
        <taxon>Araneoidea</taxon>
        <taxon>Araneidae</taxon>
        <taxon>Araneus</taxon>
    </lineage>
</organism>
<reference evidence="1 2" key="1">
    <citation type="journal article" date="2019" name="Sci. Rep.">
        <title>Orb-weaving spider Araneus ventricosus genome elucidates the spidroin gene catalogue.</title>
        <authorList>
            <person name="Kono N."/>
            <person name="Nakamura H."/>
            <person name="Ohtoshi R."/>
            <person name="Moran D.A.P."/>
            <person name="Shinohara A."/>
            <person name="Yoshida Y."/>
            <person name="Fujiwara M."/>
            <person name="Mori M."/>
            <person name="Tomita M."/>
            <person name="Arakawa K."/>
        </authorList>
    </citation>
    <scope>NUCLEOTIDE SEQUENCE [LARGE SCALE GENOMIC DNA]</scope>
</reference>